<accession>A0A164N4G6</accession>
<keyword evidence="1" id="KW-0677">Repeat</keyword>
<evidence type="ECO:0000313" key="5">
    <source>
        <dbReference type="Proteomes" id="UP000076722"/>
    </source>
</evidence>
<keyword evidence="5" id="KW-1185">Reference proteome</keyword>
<keyword evidence="2" id="KW-0408">Iron</keyword>
<dbReference type="EMBL" id="KV419451">
    <property type="protein sequence ID" value="KZS87345.1"/>
    <property type="molecule type" value="Genomic_DNA"/>
</dbReference>
<dbReference type="InterPro" id="IPR011043">
    <property type="entry name" value="Gal_Oxase/kelch_b-propeller"/>
</dbReference>
<evidence type="ECO:0000256" key="1">
    <source>
        <dbReference type="ARBA" id="ARBA00022737"/>
    </source>
</evidence>
<reference evidence="4 5" key="1">
    <citation type="journal article" date="2016" name="Mol. Biol. Evol.">
        <title>Comparative Genomics of Early-Diverging Mushroom-Forming Fungi Provides Insights into the Origins of Lignocellulose Decay Capabilities.</title>
        <authorList>
            <person name="Nagy L.G."/>
            <person name="Riley R."/>
            <person name="Tritt A."/>
            <person name="Adam C."/>
            <person name="Daum C."/>
            <person name="Floudas D."/>
            <person name="Sun H."/>
            <person name="Yadav J.S."/>
            <person name="Pangilinan J."/>
            <person name="Larsson K.H."/>
            <person name="Matsuura K."/>
            <person name="Barry K."/>
            <person name="Labutti K."/>
            <person name="Kuo R."/>
            <person name="Ohm R.A."/>
            <person name="Bhattacharya S.S."/>
            <person name="Shirouzu T."/>
            <person name="Yoshinaga Y."/>
            <person name="Martin F.M."/>
            <person name="Grigoriev I.V."/>
            <person name="Hibbett D.S."/>
        </authorList>
    </citation>
    <scope>NUCLEOTIDE SEQUENCE [LARGE SCALE GENOMIC DNA]</scope>
    <source>
        <strain evidence="4 5">HHB9708</strain>
    </source>
</reference>
<gene>
    <name evidence="4" type="ORF">SISNIDRAFT_433693</name>
</gene>
<dbReference type="Proteomes" id="UP000076722">
    <property type="component" value="Unassembled WGS sequence"/>
</dbReference>
<name>A0A164N4G6_9AGAM</name>
<dbReference type="PANTHER" id="PTHR47435:SF4">
    <property type="entry name" value="KELCH REPEAT PROTEIN (AFU_ORTHOLOGUE AFUA_5G12780)"/>
    <property type="match status" value="1"/>
</dbReference>
<evidence type="ECO:0000256" key="3">
    <source>
        <dbReference type="SAM" id="MobiDB-lite"/>
    </source>
</evidence>
<dbReference type="OrthoDB" id="10250130at2759"/>
<dbReference type="PANTHER" id="PTHR47435">
    <property type="entry name" value="KELCH REPEAT PROTEIN (AFU_ORTHOLOGUE AFUA_5G12780)"/>
    <property type="match status" value="1"/>
</dbReference>
<feature type="compositionally biased region" description="Polar residues" evidence="3">
    <location>
        <begin position="63"/>
        <end position="79"/>
    </location>
</feature>
<dbReference type="STRING" id="1314777.A0A164N4G6"/>
<evidence type="ECO:0000256" key="2">
    <source>
        <dbReference type="ARBA" id="ARBA00023004"/>
    </source>
</evidence>
<feature type="region of interest" description="Disordered" evidence="3">
    <location>
        <begin position="63"/>
        <end position="92"/>
    </location>
</feature>
<dbReference type="SUPFAM" id="SSF50965">
    <property type="entry name" value="Galactose oxidase, central domain"/>
    <property type="match status" value="1"/>
</dbReference>
<sequence>MAVGRWTLLARSSKLARSSHCLAVSGGKVIIYSGELKPRVPVDAEGDLKGAIHTFDLQSPEKSWSQTLAASQNPSSATSGPHDEDHSVPTPRVGAGIATINQDLYVWGGRGGVDLSPLSAYQSGVWKAKIGENPLKWERLQSQNESDAPEPKSFHVLVAFEGQLFVHAGCPEKGRLGTLHSFDPEHLQWRRLADAPEPGRGGTALAPVNLGGSDPVLLRFAGFAGYELGADHTLDIYNINTDKWSTVVPKPDPASGYPGARSVHGFVPYHSKQYPDAVAVTLHGERDASALGHAGAGKFWDDVWLLLKDSEGYSWKKVDVSGSEGPEGRGWFPAVSYTDVDGEDKVVLHGGLLTSNERSDELWSLEID</sequence>
<dbReference type="AlphaFoldDB" id="A0A164N4G6"/>
<dbReference type="InterPro" id="IPR015915">
    <property type="entry name" value="Kelch-typ_b-propeller"/>
</dbReference>
<dbReference type="Pfam" id="PF24681">
    <property type="entry name" value="Kelch_KLHDC2_KLHL20_DRC7"/>
    <property type="match status" value="1"/>
</dbReference>
<dbReference type="GO" id="GO:0019760">
    <property type="term" value="P:glucosinolate metabolic process"/>
    <property type="evidence" value="ECO:0007669"/>
    <property type="project" value="UniProtKB-ARBA"/>
</dbReference>
<dbReference type="Gene3D" id="2.120.10.80">
    <property type="entry name" value="Kelch-type beta propeller"/>
    <property type="match status" value="2"/>
</dbReference>
<proteinExistence type="predicted"/>
<organism evidence="4 5">
    <name type="scientific">Sistotremastrum niveocremeum HHB9708</name>
    <dbReference type="NCBI Taxonomy" id="1314777"/>
    <lineage>
        <taxon>Eukaryota</taxon>
        <taxon>Fungi</taxon>
        <taxon>Dikarya</taxon>
        <taxon>Basidiomycota</taxon>
        <taxon>Agaricomycotina</taxon>
        <taxon>Agaricomycetes</taxon>
        <taxon>Sistotremastrales</taxon>
        <taxon>Sistotremastraceae</taxon>
        <taxon>Sertulicium</taxon>
        <taxon>Sertulicium niveocremeum</taxon>
    </lineage>
</organism>
<protein>
    <submittedName>
        <fullName evidence="4">Galactose oxidase</fullName>
    </submittedName>
</protein>
<evidence type="ECO:0000313" key="4">
    <source>
        <dbReference type="EMBL" id="KZS87345.1"/>
    </source>
</evidence>